<keyword evidence="1" id="KW-0812">Transmembrane</keyword>
<reference evidence="2 3" key="1">
    <citation type="journal article" date="2019" name="Emerg. Microbes Infect.">
        <title>Comprehensive subspecies identification of 175 nontuberculous mycobacteria species based on 7547 genomic profiles.</title>
        <authorList>
            <person name="Matsumoto Y."/>
            <person name="Kinjo T."/>
            <person name="Motooka D."/>
            <person name="Nabeya D."/>
            <person name="Jung N."/>
            <person name="Uechi K."/>
            <person name="Horii T."/>
            <person name="Iida T."/>
            <person name="Fujita J."/>
            <person name="Nakamura S."/>
        </authorList>
    </citation>
    <scope>NUCLEOTIDE SEQUENCE [LARGE SCALE GENOMIC DNA]</scope>
    <source>
        <strain evidence="2 3">JCM 12603</strain>
    </source>
</reference>
<keyword evidence="1" id="KW-0472">Membrane</keyword>
<evidence type="ECO:0000313" key="2">
    <source>
        <dbReference type="EMBL" id="BBX49067.1"/>
    </source>
</evidence>
<proteinExistence type="predicted"/>
<keyword evidence="3" id="KW-1185">Reference proteome</keyword>
<name>A0A6N4V5H2_9MYCO</name>
<dbReference type="RefSeq" id="WP_163672053.1">
    <property type="nucleotide sequence ID" value="NZ_AP022570.1"/>
</dbReference>
<gene>
    <name evidence="2" type="ORF">MPOR_00930</name>
</gene>
<evidence type="ECO:0000256" key="1">
    <source>
        <dbReference type="SAM" id="Phobius"/>
    </source>
</evidence>
<sequence length="170" mass="18371">MSTLTGGFRTVYGSHPLHLLVLIAGFALFGAVIATLGVSALWNPTTWWQSIAVWFAAAIIVHDLVLFPVYALADRVLLRVTRPRAGHRSAVPVVNHIRIPALAAGLTLLMFLPGIIEQGSRTYLAATGQTQEPFLGRWLWLTAALFGVSAVIYAVRLIGARRSGTAEVTQ</sequence>
<feature type="transmembrane region" description="Helical" evidence="1">
    <location>
        <begin position="19"/>
        <end position="42"/>
    </location>
</feature>
<dbReference type="EMBL" id="AP022570">
    <property type="protein sequence ID" value="BBX49067.1"/>
    <property type="molecule type" value="Genomic_DNA"/>
</dbReference>
<evidence type="ECO:0000313" key="3">
    <source>
        <dbReference type="Proteomes" id="UP000466785"/>
    </source>
</evidence>
<organism evidence="2 3">
    <name type="scientific">Mycolicibacterium poriferae</name>
    <dbReference type="NCBI Taxonomy" id="39694"/>
    <lineage>
        <taxon>Bacteria</taxon>
        <taxon>Bacillati</taxon>
        <taxon>Actinomycetota</taxon>
        <taxon>Actinomycetes</taxon>
        <taxon>Mycobacteriales</taxon>
        <taxon>Mycobacteriaceae</taxon>
        <taxon>Mycolicibacterium</taxon>
    </lineage>
</organism>
<dbReference type="AlphaFoldDB" id="A0A6N4V5H2"/>
<feature type="transmembrane region" description="Helical" evidence="1">
    <location>
        <begin position="48"/>
        <end position="72"/>
    </location>
</feature>
<feature type="transmembrane region" description="Helical" evidence="1">
    <location>
        <begin position="93"/>
        <end position="116"/>
    </location>
</feature>
<protein>
    <submittedName>
        <fullName evidence="2">Uncharacterized protein</fullName>
    </submittedName>
</protein>
<dbReference type="KEGG" id="mpof:MPOR_00930"/>
<accession>A0A6N4V5H2</accession>
<keyword evidence="1" id="KW-1133">Transmembrane helix</keyword>
<feature type="transmembrane region" description="Helical" evidence="1">
    <location>
        <begin position="136"/>
        <end position="155"/>
    </location>
</feature>
<dbReference type="Proteomes" id="UP000466785">
    <property type="component" value="Chromosome"/>
</dbReference>